<dbReference type="GO" id="GO:0004674">
    <property type="term" value="F:protein serine/threonine kinase activity"/>
    <property type="evidence" value="ECO:0007669"/>
    <property type="project" value="UniProtKB-KW"/>
</dbReference>
<feature type="compositionally biased region" description="Low complexity" evidence="12">
    <location>
        <begin position="524"/>
        <end position="538"/>
    </location>
</feature>
<dbReference type="FunFam" id="2.60.120.430:FF:000003">
    <property type="entry name" value="FERONIA receptor-like kinase"/>
    <property type="match status" value="1"/>
</dbReference>
<keyword evidence="4 13" id="KW-0812">Transmembrane</keyword>
<evidence type="ECO:0000256" key="13">
    <source>
        <dbReference type="SAM" id="Phobius"/>
    </source>
</evidence>
<dbReference type="FunFam" id="2.60.120.430:FF:000007">
    <property type="entry name" value="FERONIA receptor-like kinase"/>
    <property type="match status" value="1"/>
</dbReference>
<feature type="region of interest" description="Disordered" evidence="12">
    <location>
        <begin position="510"/>
        <end position="541"/>
    </location>
</feature>
<dbReference type="PANTHER" id="PTHR34590">
    <property type="entry name" value="OS03G0124300 PROTEIN-RELATED"/>
    <property type="match status" value="1"/>
</dbReference>
<evidence type="ECO:0000256" key="9">
    <source>
        <dbReference type="ARBA" id="ARBA00022989"/>
    </source>
</evidence>
<feature type="region of interest" description="Disordered" evidence="12">
    <location>
        <begin position="662"/>
        <end position="686"/>
    </location>
</feature>
<evidence type="ECO:0000256" key="7">
    <source>
        <dbReference type="ARBA" id="ARBA00022777"/>
    </source>
</evidence>
<reference evidence="15" key="1">
    <citation type="submission" date="2023-03" db="EMBL/GenBank/DDBJ databases">
        <authorList>
            <person name="Julca I."/>
        </authorList>
    </citation>
    <scope>NUCLEOTIDE SEQUENCE</scope>
</reference>
<keyword evidence="3" id="KW-0808">Transferase</keyword>
<keyword evidence="6" id="KW-0547">Nucleotide-binding</keyword>
<dbReference type="EMBL" id="OX459123">
    <property type="protein sequence ID" value="CAI9109863.1"/>
    <property type="molecule type" value="Genomic_DNA"/>
</dbReference>
<evidence type="ECO:0000256" key="3">
    <source>
        <dbReference type="ARBA" id="ARBA00022679"/>
    </source>
</evidence>
<evidence type="ECO:0000256" key="8">
    <source>
        <dbReference type="ARBA" id="ARBA00022840"/>
    </source>
</evidence>
<evidence type="ECO:0000256" key="12">
    <source>
        <dbReference type="SAM" id="MobiDB-lite"/>
    </source>
</evidence>
<dbReference type="GO" id="GO:0005524">
    <property type="term" value="F:ATP binding"/>
    <property type="evidence" value="ECO:0007669"/>
    <property type="project" value="UniProtKB-KW"/>
</dbReference>
<feature type="domain" description="Malectin-like" evidence="14">
    <location>
        <begin position="62"/>
        <end position="440"/>
    </location>
</feature>
<keyword evidence="7" id="KW-0418">Kinase</keyword>
<evidence type="ECO:0000256" key="2">
    <source>
        <dbReference type="ARBA" id="ARBA00022527"/>
    </source>
</evidence>
<proteinExistence type="predicted"/>
<dbReference type="PANTHER" id="PTHR34590:SF5">
    <property type="entry name" value="OS04G0586500 PROTEIN"/>
    <property type="match status" value="1"/>
</dbReference>
<evidence type="ECO:0000256" key="6">
    <source>
        <dbReference type="ARBA" id="ARBA00022741"/>
    </source>
</evidence>
<keyword evidence="8" id="KW-0067">ATP-binding</keyword>
<comment type="subcellular location">
    <subcellularLocation>
        <location evidence="1">Membrane</location>
        <topology evidence="1">Single-pass type I membrane protein</topology>
    </subcellularLocation>
</comment>
<dbReference type="Proteomes" id="UP001161247">
    <property type="component" value="Chromosome 6"/>
</dbReference>
<evidence type="ECO:0000256" key="10">
    <source>
        <dbReference type="ARBA" id="ARBA00023136"/>
    </source>
</evidence>
<evidence type="ECO:0000256" key="4">
    <source>
        <dbReference type="ARBA" id="ARBA00022692"/>
    </source>
</evidence>
<dbReference type="AlphaFoldDB" id="A0AAV1DSY5"/>
<keyword evidence="10 13" id="KW-0472">Membrane</keyword>
<evidence type="ECO:0000259" key="14">
    <source>
        <dbReference type="Pfam" id="PF12819"/>
    </source>
</evidence>
<dbReference type="InterPro" id="IPR024788">
    <property type="entry name" value="Malectin-like_Carb-bd_dom"/>
</dbReference>
<protein>
    <submittedName>
        <fullName evidence="15">OLC1v1009783C1</fullName>
    </submittedName>
</protein>
<keyword evidence="16" id="KW-1185">Reference proteome</keyword>
<dbReference type="GO" id="GO:0016020">
    <property type="term" value="C:membrane"/>
    <property type="evidence" value="ECO:0007669"/>
    <property type="project" value="UniProtKB-SubCell"/>
</dbReference>
<keyword evidence="11" id="KW-0325">Glycoprotein</keyword>
<evidence type="ECO:0000256" key="11">
    <source>
        <dbReference type="ARBA" id="ARBA00023180"/>
    </source>
</evidence>
<organism evidence="15 16">
    <name type="scientific">Oldenlandia corymbosa var. corymbosa</name>
    <dbReference type="NCBI Taxonomy" id="529605"/>
    <lineage>
        <taxon>Eukaryota</taxon>
        <taxon>Viridiplantae</taxon>
        <taxon>Streptophyta</taxon>
        <taxon>Embryophyta</taxon>
        <taxon>Tracheophyta</taxon>
        <taxon>Spermatophyta</taxon>
        <taxon>Magnoliopsida</taxon>
        <taxon>eudicotyledons</taxon>
        <taxon>Gunneridae</taxon>
        <taxon>Pentapetalae</taxon>
        <taxon>asterids</taxon>
        <taxon>lamiids</taxon>
        <taxon>Gentianales</taxon>
        <taxon>Rubiaceae</taxon>
        <taxon>Rubioideae</taxon>
        <taxon>Spermacoceae</taxon>
        <taxon>Hedyotis-Oldenlandia complex</taxon>
        <taxon>Oldenlandia</taxon>
    </lineage>
</organism>
<dbReference type="Gene3D" id="2.60.120.430">
    <property type="entry name" value="Galactose-binding lectin"/>
    <property type="match status" value="2"/>
</dbReference>
<name>A0AAV1DSY5_OLDCO</name>
<accession>A0AAV1DSY5</accession>
<evidence type="ECO:0000313" key="15">
    <source>
        <dbReference type="EMBL" id="CAI9109863.1"/>
    </source>
</evidence>
<gene>
    <name evidence="15" type="ORF">OLC1_LOCUS17656</name>
</gene>
<dbReference type="GO" id="GO:0004714">
    <property type="term" value="F:transmembrane receptor protein tyrosine kinase activity"/>
    <property type="evidence" value="ECO:0007669"/>
    <property type="project" value="InterPro"/>
</dbReference>
<feature type="compositionally biased region" description="Low complexity" evidence="12">
    <location>
        <begin position="671"/>
        <end position="684"/>
    </location>
</feature>
<dbReference type="Gene3D" id="1.10.510.10">
    <property type="entry name" value="Transferase(Phosphotransferase) domain 1"/>
    <property type="match status" value="1"/>
</dbReference>
<dbReference type="Pfam" id="PF12819">
    <property type="entry name" value="Malectin_like"/>
    <property type="match status" value="1"/>
</dbReference>
<feature type="transmembrane region" description="Helical" evidence="13">
    <location>
        <begin position="476"/>
        <end position="498"/>
    </location>
</feature>
<keyword evidence="5" id="KW-0732">Signal</keyword>
<sequence>MKKEGEEKTIILNVNSIQKQSIQQQLAMIAFIHLCISLFLNPQIIKAATANYPYTPTDHMLLNCGSPSRQTAADGQSWDGDFGTKLSPDINEASISFAANATEQNPSITGDVPYMTARIFNSQFSYSFPVSRGQKFLRLYFYPVTYSGNTLLKNQSFFSVTANQYSLLSNFSAYLSAQPTLVKEFIINVGQIQLLNVTFVPAANSYAFVNGIEVVSIPDNFYMGNHDVINNPIKLVPMQTPFEGLDKNTTAFESLYYYRLNVGGGAISGVNDTGMFREWFQDREFIFGGNPGNSLSNATITLQYTSQTPNYTAPSLVYTTAMAMGRLSKEYDLSWKFQVDSGFYYIVRLHFCEFMPYLINATGQRRFTILINNRTAELEADIIQWTGGTGIPVFRDYAVFVPNSSYNSQSKQELFLALRPDFANPSIYHDAILNGLEVFKLNSTAGSLAGPNPEPWVPDPKLTEKKKNSKGGHMRMIVGVLGGVTGGCAVLLALYFLLIYRRRQLNNKDFDRKSNSKSSWAPLSTRSRSTKTSASGGSLSLPSDLCRRDQLNLAEWARRCYKKGAVDQIVDPNLKGQISAECLRSFSEIAINCLKDQGVDRPAMSDVVWSLEFALQLQEAADKDGEDRTIFIPVISDGGEGEMTSSENDTVAMFTSSDLKMTAAESKSRDQSSSTTASFSTANSCDKLKPESVFSEIRNPKGR</sequence>
<keyword evidence="9 13" id="KW-1133">Transmembrane helix</keyword>
<evidence type="ECO:0000256" key="1">
    <source>
        <dbReference type="ARBA" id="ARBA00004479"/>
    </source>
</evidence>
<evidence type="ECO:0000256" key="5">
    <source>
        <dbReference type="ARBA" id="ARBA00022729"/>
    </source>
</evidence>
<keyword evidence="2" id="KW-0723">Serine/threonine-protein kinase</keyword>
<dbReference type="InterPro" id="IPR045272">
    <property type="entry name" value="ANXUR1/2-like"/>
</dbReference>
<evidence type="ECO:0000313" key="16">
    <source>
        <dbReference type="Proteomes" id="UP001161247"/>
    </source>
</evidence>